<proteinExistence type="inferred from homology"/>
<accession>A0A3D8IMA4</accession>
<evidence type="ECO:0000256" key="3">
    <source>
        <dbReference type="ARBA" id="ARBA00022741"/>
    </source>
</evidence>
<keyword evidence="2 6" id="KW-0436">Ligase</keyword>
<gene>
    <name evidence="6 8" type="primary">purS</name>
    <name evidence="8" type="ORF">CQA53_06000</name>
</gene>
<comment type="pathway">
    <text evidence="6">Purine metabolism; IMP biosynthesis via de novo pathway; 5-amino-1-(5-phospho-D-ribosyl)imidazole from N(2)-formyl-N(1)-(5-phospho-D-ribosyl)glycinamide: step 1/2.</text>
</comment>
<dbReference type="GO" id="GO:0005737">
    <property type="term" value="C:cytoplasm"/>
    <property type="evidence" value="ECO:0007669"/>
    <property type="project" value="UniProtKB-SubCell"/>
</dbReference>
<dbReference type="PANTHER" id="PTHR34696">
    <property type="entry name" value="PHOSPHORIBOSYLFORMYLGLYCINAMIDINE SYNTHASE SUBUNIT PURS"/>
    <property type="match status" value="1"/>
</dbReference>
<dbReference type="Pfam" id="PF02700">
    <property type="entry name" value="PurS"/>
    <property type="match status" value="1"/>
</dbReference>
<dbReference type="Gene3D" id="3.30.1280.10">
    <property type="entry name" value="Phosphoribosylformylglycinamidine synthase subunit PurS"/>
    <property type="match status" value="1"/>
</dbReference>
<keyword evidence="4 6" id="KW-0658">Purine biosynthesis</keyword>
<comment type="caution">
    <text evidence="8">The sequence shown here is derived from an EMBL/GenBank/DDBJ whole genome shotgun (WGS) entry which is preliminary data.</text>
</comment>
<dbReference type="GO" id="GO:0005524">
    <property type="term" value="F:ATP binding"/>
    <property type="evidence" value="ECO:0007669"/>
    <property type="project" value="UniProtKB-UniRule"/>
</dbReference>
<keyword evidence="3 6" id="KW-0547">Nucleotide-binding</keyword>
<comment type="catalytic activity">
    <reaction evidence="6">
        <text>N(2)-formyl-N(1)-(5-phospho-beta-D-ribosyl)glycinamide + L-glutamine + ATP + H2O = 2-formamido-N(1)-(5-O-phospho-beta-D-ribosyl)acetamidine + L-glutamate + ADP + phosphate + H(+)</text>
        <dbReference type="Rhea" id="RHEA:17129"/>
        <dbReference type="ChEBI" id="CHEBI:15377"/>
        <dbReference type="ChEBI" id="CHEBI:15378"/>
        <dbReference type="ChEBI" id="CHEBI:29985"/>
        <dbReference type="ChEBI" id="CHEBI:30616"/>
        <dbReference type="ChEBI" id="CHEBI:43474"/>
        <dbReference type="ChEBI" id="CHEBI:58359"/>
        <dbReference type="ChEBI" id="CHEBI:147286"/>
        <dbReference type="ChEBI" id="CHEBI:147287"/>
        <dbReference type="ChEBI" id="CHEBI:456216"/>
        <dbReference type="EC" id="6.3.5.3"/>
    </reaction>
</comment>
<comment type="similarity">
    <text evidence="6">Belongs to the PurS family.</text>
</comment>
<protein>
    <recommendedName>
        <fullName evidence="6">Phosphoribosylformylglycinamidine synthase subunit PurS</fullName>
        <shortName evidence="6">FGAM synthase</shortName>
        <ecNumber evidence="6">6.3.5.3</ecNumber>
    </recommendedName>
    <alternativeName>
        <fullName evidence="6">Formylglycinamide ribonucleotide amidotransferase subunit III</fullName>
        <shortName evidence="6">FGAR amidotransferase III</shortName>
        <shortName evidence="6">FGAR-AT III</shortName>
    </alternativeName>
    <alternativeName>
        <fullName evidence="6">Phosphoribosylformylglycinamidine synthase subunit III</fullName>
    </alternativeName>
</protein>
<dbReference type="AlphaFoldDB" id="A0A3D8IMA4"/>
<dbReference type="Proteomes" id="UP000256379">
    <property type="component" value="Unassembled WGS sequence"/>
</dbReference>
<dbReference type="EC" id="6.3.5.3" evidence="6"/>
<dbReference type="PANTHER" id="PTHR34696:SF1">
    <property type="entry name" value="PHOSPHORIBOSYLFORMYLGLYCINAMIDINE SYNTHASE SUBUNIT PURS"/>
    <property type="match status" value="1"/>
</dbReference>
<dbReference type="GO" id="GO:0006189">
    <property type="term" value="P:'de novo' IMP biosynthetic process"/>
    <property type="evidence" value="ECO:0007669"/>
    <property type="project" value="UniProtKB-UniRule"/>
</dbReference>
<evidence type="ECO:0000313" key="9">
    <source>
        <dbReference type="Proteomes" id="UP000256379"/>
    </source>
</evidence>
<dbReference type="HAMAP" id="MF_01926">
    <property type="entry name" value="PurS"/>
    <property type="match status" value="1"/>
</dbReference>
<comment type="function">
    <text evidence="6">Part of the phosphoribosylformylglycinamidine synthase complex involved in the purines biosynthetic pathway. Catalyzes the ATP-dependent conversion of formylglycinamide ribonucleotide (FGAR) and glutamine to yield formylglycinamidine ribonucleotide (FGAM) and glutamate. The FGAM synthase complex is composed of three subunits. PurQ produces an ammonia molecule by converting glutamine to glutamate. PurL transfers the ammonia molecule to FGAR to form FGAM in an ATP-dependent manner. PurS interacts with PurQ and PurL and is thought to assist in the transfer of the ammonia molecule from PurQ to PurL.</text>
</comment>
<dbReference type="SUPFAM" id="SSF82697">
    <property type="entry name" value="PurS-like"/>
    <property type="match status" value="1"/>
</dbReference>
<organism evidence="8 9">
    <name type="scientific">Helicobacter didelphidarum</name>
    <dbReference type="NCBI Taxonomy" id="2040648"/>
    <lineage>
        <taxon>Bacteria</taxon>
        <taxon>Pseudomonadati</taxon>
        <taxon>Campylobacterota</taxon>
        <taxon>Epsilonproteobacteria</taxon>
        <taxon>Campylobacterales</taxon>
        <taxon>Helicobacteraceae</taxon>
        <taxon>Helicobacter</taxon>
    </lineage>
</organism>
<name>A0A3D8IMA4_9HELI</name>
<comment type="subcellular location">
    <subcellularLocation>
        <location evidence="6">Cytoplasm</location>
    </subcellularLocation>
</comment>
<evidence type="ECO:0000313" key="8">
    <source>
        <dbReference type="EMBL" id="RDU65711.1"/>
    </source>
</evidence>
<dbReference type="UniPathway" id="UPA00074">
    <property type="reaction ID" value="UER00128"/>
</dbReference>
<feature type="compositionally biased region" description="Polar residues" evidence="7">
    <location>
        <begin position="98"/>
        <end position="111"/>
    </location>
</feature>
<evidence type="ECO:0000256" key="4">
    <source>
        <dbReference type="ARBA" id="ARBA00022755"/>
    </source>
</evidence>
<dbReference type="RefSeq" id="WP_115543117.1">
    <property type="nucleotide sequence ID" value="NZ_NXLQ01000011.1"/>
</dbReference>
<feature type="region of interest" description="Disordered" evidence="7">
    <location>
        <begin position="98"/>
        <end position="120"/>
    </location>
</feature>
<evidence type="ECO:0000256" key="7">
    <source>
        <dbReference type="SAM" id="MobiDB-lite"/>
    </source>
</evidence>
<dbReference type="InterPro" id="IPR036604">
    <property type="entry name" value="PurS-like_sf"/>
</dbReference>
<reference evidence="8 9" key="1">
    <citation type="submission" date="2018-04" db="EMBL/GenBank/DDBJ databases">
        <title>Novel Campyloabacter and Helicobacter Species and Strains.</title>
        <authorList>
            <person name="Mannion A.J."/>
            <person name="Shen Z."/>
            <person name="Fox J.G."/>
        </authorList>
    </citation>
    <scope>NUCLEOTIDE SEQUENCE [LARGE SCALE GENOMIC DNA]</scope>
    <source>
        <strain evidence="8 9">MIT 17-337</strain>
    </source>
</reference>
<evidence type="ECO:0000256" key="1">
    <source>
        <dbReference type="ARBA" id="ARBA00022490"/>
    </source>
</evidence>
<evidence type="ECO:0000256" key="2">
    <source>
        <dbReference type="ARBA" id="ARBA00022598"/>
    </source>
</evidence>
<evidence type="ECO:0000256" key="5">
    <source>
        <dbReference type="ARBA" id="ARBA00022840"/>
    </source>
</evidence>
<keyword evidence="5 6" id="KW-0067">ATP-binding</keyword>
<keyword evidence="1 6" id="KW-0963">Cytoplasm</keyword>
<dbReference type="GO" id="GO:0004642">
    <property type="term" value="F:phosphoribosylformylglycinamidine synthase activity"/>
    <property type="evidence" value="ECO:0007669"/>
    <property type="project" value="UniProtKB-UniRule"/>
</dbReference>
<dbReference type="EMBL" id="NXLQ01000011">
    <property type="protein sequence ID" value="RDU65711.1"/>
    <property type="molecule type" value="Genomic_DNA"/>
</dbReference>
<dbReference type="OrthoDB" id="9799101at2"/>
<sequence>MLYQAEIEVCTRNGVLNPESKAILHALRGHDFAVLDVTMNKKFYLTLESDSKDHALKVLNKICEDFLANPIIQDYTIHIKSQVSNSLHQDSKSTLINEKTQSDKASYTTISRAKKVHKKR</sequence>
<dbReference type="InterPro" id="IPR003850">
    <property type="entry name" value="PurS"/>
</dbReference>
<evidence type="ECO:0000256" key="6">
    <source>
        <dbReference type="HAMAP-Rule" id="MF_01926"/>
    </source>
</evidence>
<comment type="subunit">
    <text evidence="6">Part of the FGAM synthase complex composed of 1 PurL, 1 PurQ and 2 PurS subunits.</text>
</comment>
<dbReference type="NCBIfam" id="TIGR00302">
    <property type="entry name" value="phosphoribosylformylglycinamidine synthase subunit PurS"/>
    <property type="match status" value="1"/>
</dbReference>
<keyword evidence="9" id="KW-1185">Reference proteome</keyword>